<accession>A0AAD8VDE9</accession>
<evidence type="ECO:0000313" key="3">
    <source>
        <dbReference type="Proteomes" id="UP001231189"/>
    </source>
</evidence>
<keyword evidence="3" id="KW-1185">Reference proteome</keyword>
<organism evidence="2 3">
    <name type="scientific">Lolium multiflorum</name>
    <name type="common">Italian ryegrass</name>
    <name type="synonym">Lolium perenne subsp. multiflorum</name>
    <dbReference type="NCBI Taxonomy" id="4521"/>
    <lineage>
        <taxon>Eukaryota</taxon>
        <taxon>Viridiplantae</taxon>
        <taxon>Streptophyta</taxon>
        <taxon>Embryophyta</taxon>
        <taxon>Tracheophyta</taxon>
        <taxon>Spermatophyta</taxon>
        <taxon>Magnoliopsida</taxon>
        <taxon>Liliopsida</taxon>
        <taxon>Poales</taxon>
        <taxon>Poaceae</taxon>
        <taxon>BOP clade</taxon>
        <taxon>Pooideae</taxon>
        <taxon>Poodae</taxon>
        <taxon>Poeae</taxon>
        <taxon>Poeae Chloroplast Group 2 (Poeae type)</taxon>
        <taxon>Loliodinae</taxon>
        <taxon>Loliinae</taxon>
        <taxon>Lolium</taxon>
    </lineage>
</organism>
<dbReference type="EMBL" id="JAUUTY010000013">
    <property type="protein sequence ID" value="KAK1603587.1"/>
    <property type="molecule type" value="Genomic_DNA"/>
</dbReference>
<proteinExistence type="predicted"/>
<comment type="caution">
    <text evidence="2">The sequence shown here is derived from an EMBL/GenBank/DDBJ whole genome shotgun (WGS) entry which is preliminary data.</text>
</comment>
<name>A0AAD8VDE9_LOLMU</name>
<evidence type="ECO:0000256" key="1">
    <source>
        <dbReference type="SAM" id="MobiDB-lite"/>
    </source>
</evidence>
<sequence>MVHASRQRVVVTRFRDLIHPRGRDAGSFTSPGFHRRRLFQVEYAMERVVKQFHLRRPPPATHAVHTSASHPQQADHGEFPLVTFLSP</sequence>
<dbReference type="Proteomes" id="UP001231189">
    <property type="component" value="Unassembled WGS sequence"/>
</dbReference>
<protein>
    <submittedName>
        <fullName evidence="2">Uncharacterized protein</fullName>
    </submittedName>
</protein>
<dbReference type="AlphaFoldDB" id="A0AAD8VDE9"/>
<gene>
    <name evidence="2" type="ORF">QYE76_017485</name>
</gene>
<reference evidence="2" key="1">
    <citation type="submission" date="2023-07" db="EMBL/GenBank/DDBJ databases">
        <title>A chromosome-level genome assembly of Lolium multiflorum.</title>
        <authorList>
            <person name="Chen Y."/>
            <person name="Copetti D."/>
            <person name="Kolliker R."/>
            <person name="Studer B."/>
        </authorList>
    </citation>
    <scope>NUCLEOTIDE SEQUENCE</scope>
    <source>
        <strain evidence="2">02402/16</strain>
        <tissue evidence="2">Leaf</tissue>
    </source>
</reference>
<evidence type="ECO:0000313" key="2">
    <source>
        <dbReference type="EMBL" id="KAK1603587.1"/>
    </source>
</evidence>
<feature type="region of interest" description="Disordered" evidence="1">
    <location>
        <begin position="58"/>
        <end position="87"/>
    </location>
</feature>